<evidence type="ECO:0000313" key="2">
    <source>
        <dbReference type="EMBL" id="EXB42934.1"/>
    </source>
</evidence>
<dbReference type="STRING" id="981085.W9R9A3"/>
<dbReference type="eggNOG" id="ENOG502SZPJ">
    <property type="taxonomic scope" value="Eukaryota"/>
</dbReference>
<name>W9R9A3_9ROSA</name>
<dbReference type="Proteomes" id="UP000030645">
    <property type="component" value="Unassembled WGS sequence"/>
</dbReference>
<evidence type="ECO:0000313" key="3">
    <source>
        <dbReference type="Proteomes" id="UP000030645"/>
    </source>
</evidence>
<evidence type="ECO:0000256" key="1">
    <source>
        <dbReference type="SAM" id="MobiDB-lite"/>
    </source>
</evidence>
<protein>
    <submittedName>
        <fullName evidence="2">Uncharacterized protein</fullName>
    </submittedName>
</protein>
<proteinExistence type="predicted"/>
<dbReference type="EMBL" id="KE343829">
    <property type="protein sequence ID" value="EXB42934.1"/>
    <property type="molecule type" value="Genomic_DNA"/>
</dbReference>
<organism evidence="2 3">
    <name type="scientific">Morus notabilis</name>
    <dbReference type="NCBI Taxonomy" id="981085"/>
    <lineage>
        <taxon>Eukaryota</taxon>
        <taxon>Viridiplantae</taxon>
        <taxon>Streptophyta</taxon>
        <taxon>Embryophyta</taxon>
        <taxon>Tracheophyta</taxon>
        <taxon>Spermatophyta</taxon>
        <taxon>Magnoliopsida</taxon>
        <taxon>eudicotyledons</taxon>
        <taxon>Gunneridae</taxon>
        <taxon>Pentapetalae</taxon>
        <taxon>rosids</taxon>
        <taxon>fabids</taxon>
        <taxon>Rosales</taxon>
        <taxon>Moraceae</taxon>
        <taxon>Moreae</taxon>
        <taxon>Morus</taxon>
    </lineage>
</organism>
<accession>W9R9A3</accession>
<gene>
    <name evidence="2" type="ORF">L484_013956</name>
</gene>
<feature type="region of interest" description="Disordered" evidence="1">
    <location>
        <begin position="1"/>
        <end position="20"/>
    </location>
</feature>
<sequence>MAAASAKPLAAPNFSPDSPPRLALTPDQLKHCSEALGFFKEKLRSPHQINEEFGFLQVFANTVGDEEKLHGSGWRDWLGFSKWVARWVLAGFA</sequence>
<keyword evidence="3" id="KW-1185">Reference proteome</keyword>
<reference evidence="3" key="1">
    <citation type="submission" date="2013-01" db="EMBL/GenBank/DDBJ databases">
        <title>Draft Genome Sequence of a Mulberry Tree, Morus notabilis C.K. Schneid.</title>
        <authorList>
            <person name="He N."/>
            <person name="Zhao S."/>
        </authorList>
    </citation>
    <scope>NUCLEOTIDE SEQUENCE</scope>
</reference>
<feature type="compositionally biased region" description="Low complexity" evidence="1">
    <location>
        <begin position="1"/>
        <end position="11"/>
    </location>
</feature>
<dbReference type="AlphaFoldDB" id="W9R9A3"/>